<keyword evidence="1" id="KW-0472">Membrane</keyword>
<evidence type="ECO:0000313" key="3">
    <source>
        <dbReference type="Proteomes" id="UP000033949"/>
    </source>
</evidence>
<evidence type="ECO:0000256" key="1">
    <source>
        <dbReference type="SAM" id="Phobius"/>
    </source>
</evidence>
<keyword evidence="1" id="KW-0812">Transmembrane</keyword>
<dbReference type="EMBL" id="LCCC01000032">
    <property type="protein sequence ID" value="KKS23356.1"/>
    <property type="molecule type" value="Genomic_DNA"/>
</dbReference>
<reference evidence="2 3" key="1">
    <citation type="journal article" date="2015" name="Nature">
        <title>rRNA introns, odd ribosomes, and small enigmatic genomes across a large radiation of phyla.</title>
        <authorList>
            <person name="Brown C.T."/>
            <person name="Hug L.A."/>
            <person name="Thomas B.C."/>
            <person name="Sharon I."/>
            <person name="Castelle C.J."/>
            <person name="Singh A."/>
            <person name="Wilkins M.J."/>
            <person name="Williams K.H."/>
            <person name="Banfield J.F."/>
        </authorList>
    </citation>
    <scope>NUCLEOTIDE SEQUENCE [LARGE SCALE GENOMIC DNA]</scope>
</reference>
<protein>
    <submittedName>
        <fullName evidence="2">Uncharacterized protein</fullName>
    </submittedName>
</protein>
<comment type="caution">
    <text evidence="2">The sequence shown here is derived from an EMBL/GenBank/DDBJ whole genome shotgun (WGS) entry which is preliminary data.</text>
</comment>
<accession>A0A0G0ZMT3</accession>
<dbReference type="AlphaFoldDB" id="A0A0G0ZMT3"/>
<organism evidence="2 3">
    <name type="scientific">Candidatus Nomurabacteria bacterium GW2011_GWC2_41_8</name>
    <dbReference type="NCBI Taxonomy" id="1618755"/>
    <lineage>
        <taxon>Bacteria</taxon>
        <taxon>Candidatus Nomuraibacteriota</taxon>
    </lineage>
</organism>
<dbReference type="Proteomes" id="UP000033949">
    <property type="component" value="Unassembled WGS sequence"/>
</dbReference>
<keyword evidence="1" id="KW-1133">Transmembrane helix</keyword>
<name>A0A0G0ZMT3_9BACT</name>
<proteinExistence type="predicted"/>
<feature type="transmembrane region" description="Helical" evidence="1">
    <location>
        <begin position="12"/>
        <end position="31"/>
    </location>
</feature>
<gene>
    <name evidence="2" type="ORF">UU82_C0032G0008</name>
</gene>
<evidence type="ECO:0000313" key="2">
    <source>
        <dbReference type="EMBL" id="KKS23356.1"/>
    </source>
</evidence>
<sequence length="157" mass="18730">MKKYFINWKYLNRIIITINSITIILGGIYTYTQFHIIKNEQLNRENDLSMRYYDRLNFGDNKKIYILIEDQKPVLINAGGEFSEDQLDDYLGELHDVGESLYADLLDNRSTCSRFSDLTERTFENQEVQKYLTKIRKIDPEYFLGVDDLYYFVKTCN</sequence>